<sequence>MSSKKTPPRFRAVGQRSLPSLFSSCSKKSVKAVEEDPDGGSHVPLSERKPHQTAGKPTTVKARLRPFSSIFGLRDLSECIDHDEQIEAKKGGEAEKNHVAALLAFEQFKHTDLGKGHSLCPSTDGGRESSNGDVVEESRKRRNPFEAGVDKHIARKHFTTLGGDSEPSQTRRNESFISKEKPGPVYNYSGGGKHTVRKHFTVLGGDPKPKPQAYQKRRRNESFVIKEKAGPVYNHYANGCGWWDCDREGIDNEEVGLNEIWEGVGSTTLGGIEWH</sequence>
<dbReference type="Gramene" id="ONI26104">
    <property type="protein sequence ID" value="ONI26104"/>
    <property type="gene ID" value="PRUPE_1G004200"/>
</dbReference>
<accession>A0A251QQM3</accession>
<dbReference type="AlphaFoldDB" id="A0A251QQM3"/>
<dbReference type="EMBL" id="CM007651">
    <property type="protein sequence ID" value="ONI26104.1"/>
    <property type="molecule type" value="Genomic_DNA"/>
</dbReference>
<evidence type="ECO:0000256" key="1">
    <source>
        <dbReference type="SAM" id="MobiDB-lite"/>
    </source>
</evidence>
<gene>
    <name evidence="2" type="ORF">PRUPE_1G004200</name>
</gene>
<feature type="region of interest" description="Disordered" evidence="1">
    <location>
        <begin position="116"/>
        <end position="191"/>
    </location>
</feature>
<feature type="compositionally biased region" description="Basic and acidic residues" evidence="1">
    <location>
        <begin position="169"/>
        <end position="182"/>
    </location>
</feature>
<proteinExistence type="predicted"/>
<feature type="region of interest" description="Disordered" evidence="1">
    <location>
        <begin position="29"/>
        <end position="61"/>
    </location>
</feature>
<organism evidence="2 3">
    <name type="scientific">Prunus persica</name>
    <name type="common">Peach</name>
    <name type="synonym">Amygdalus persica</name>
    <dbReference type="NCBI Taxonomy" id="3760"/>
    <lineage>
        <taxon>Eukaryota</taxon>
        <taxon>Viridiplantae</taxon>
        <taxon>Streptophyta</taxon>
        <taxon>Embryophyta</taxon>
        <taxon>Tracheophyta</taxon>
        <taxon>Spermatophyta</taxon>
        <taxon>Magnoliopsida</taxon>
        <taxon>eudicotyledons</taxon>
        <taxon>Gunneridae</taxon>
        <taxon>Pentapetalae</taxon>
        <taxon>rosids</taxon>
        <taxon>fabids</taxon>
        <taxon>Rosales</taxon>
        <taxon>Rosaceae</taxon>
        <taxon>Amygdaloideae</taxon>
        <taxon>Amygdaleae</taxon>
        <taxon>Prunus</taxon>
    </lineage>
</organism>
<protein>
    <submittedName>
        <fullName evidence="2">Uncharacterized protein</fullName>
    </submittedName>
</protein>
<reference evidence="2 3" key="1">
    <citation type="journal article" date="2013" name="Nat. Genet.">
        <title>The high-quality draft genome of peach (Prunus persica) identifies unique patterns of genetic diversity, domestication and genome evolution.</title>
        <authorList>
            <consortium name="International Peach Genome Initiative"/>
            <person name="Verde I."/>
            <person name="Abbott A.G."/>
            <person name="Scalabrin S."/>
            <person name="Jung S."/>
            <person name="Shu S."/>
            <person name="Marroni F."/>
            <person name="Zhebentyayeva T."/>
            <person name="Dettori M.T."/>
            <person name="Grimwood J."/>
            <person name="Cattonaro F."/>
            <person name="Zuccolo A."/>
            <person name="Rossini L."/>
            <person name="Jenkins J."/>
            <person name="Vendramin E."/>
            <person name="Meisel L.A."/>
            <person name="Decroocq V."/>
            <person name="Sosinski B."/>
            <person name="Prochnik S."/>
            <person name="Mitros T."/>
            <person name="Policriti A."/>
            <person name="Cipriani G."/>
            <person name="Dondini L."/>
            <person name="Ficklin S."/>
            <person name="Goodstein D.M."/>
            <person name="Xuan P."/>
            <person name="Del Fabbro C."/>
            <person name="Aramini V."/>
            <person name="Copetti D."/>
            <person name="Gonzalez S."/>
            <person name="Horner D.S."/>
            <person name="Falchi R."/>
            <person name="Lucas S."/>
            <person name="Mica E."/>
            <person name="Maldonado J."/>
            <person name="Lazzari B."/>
            <person name="Bielenberg D."/>
            <person name="Pirona R."/>
            <person name="Miculan M."/>
            <person name="Barakat A."/>
            <person name="Testolin R."/>
            <person name="Stella A."/>
            <person name="Tartarini S."/>
            <person name="Tonutti P."/>
            <person name="Arus P."/>
            <person name="Orellana A."/>
            <person name="Wells C."/>
            <person name="Main D."/>
            <person name="Vizzotto G."/>
            <person name="Silva H."/>
            <person name="Salamini F."/>
            <person name="Schmutz J."/>
            <person name="Morgante M."/>
            <person name="Rokhsar D.S."/>
        </authorList>
    </citation>
    <scope>NUCLEOTIDE SEQUENCE [LARGE SCALE GENOMIC DNA]</scope>
    <source>
        <strain evidence="3">cv. Nemared</strain>
    </source>
</reference>
<evidence type="ECO:0000313" key="3">
    <source>
        <dbReference type="Proteomes" id="UP000006882"/>
    </source>
</evidence>
<keyword evidence="3" id="KW-1185">Reference proteome</keyword>
<dbReference type="Proteomes" id="UP000006882">
    <property type="component" value="Chromosome G1"/>
</dbReference>
<name>A0A251QQM3_PRUPE</name>
<evidence type="ECO:0000313" key="2">
    <source>
        <dbReference type="EMBL" id="ONI26104.1"/>
    </source>
</evidence>
<dbReference type="PANTHER" id="PTHR38382">
    <property type="entry name" value="RNA-BINDING PROTEIN"/>
    <property type="match status" value="1"/>
</dbReference>
<dbReference type="PANTHER" id="PTHR38382:SF1">
    <property type="entry name" value="RNA-BINDING PROTEIN"/>
    <property type="match status" value="1"/>
</dbReference>
<dbReference type="STRING" id="3760.A0A251QQM3"/>